<dbReference type="SUPFAM" id="SSF52047">
    <property type="entry name" value="RNI-like"/>
    <property type="match status" value="1"/>
</dbReference>
<dbReference type="AlphaFoldDB" id="A0A9N9S5Z2"/>
<organism evidence="1 2">
    <name type="scientific">Chironomus riparius</name>
    <dbReference type="NCBI Taxonomy" id="315576"/>
    <lineage>
        <taxon>Eukaryota</taxon>
        <taxon>Metazoa</taxon>
        <taxon>Ecdysozoa</taxon>
        <taxon>Arthropoda</taxon>
        <taxon>Hexapoda</taxon>
        <taxon>Insecta</taxon>
        <taxon>Pterygota</taxon>
        <taxon>Neoptera</taxon>
        <taxon>Endopterygota</taxon>
        <taxon>Diptera</taxon>
        <taxon>Nematocera</taxon>
        <taxon>Chironomoidea</taxon>
        <taxon>Chironomidae</taxon>
        <taxon>Chironominae</taxon>
        <taxon>Chironomus</taxon>
    </lineage>
</organism>
<reference evidence="1" key="2">
    <citation type="submission" date="2022-10" db="EMBL/GenBank/DDBJ databases">
        <authorList>
            <consortium name="ENA_rothamsted_submissions"/>
            <consortium name="culmorum"/>
            <person name="King R."/>
        </authorList>
    </citation>
    <scope>NUCLEOTIDE SEQUENCE</scope>
</reference>
<protein>
    <submittedName>
        <fullName evidence="1">Uncharacterized protein</fullName>
    </submittedName>
</protein>
<evidence type="ECO:0000313" key="1">
    <source>
        <dbReference type="EMBL" id="CAG9809965.1"/>
    </source>
</evidence>
<keyword evidence="2" id="KW-1185">Reference proteome</keyword>
<reference evidence="1" key="1">
    <citation type="submission" date="2022-01" db="EMBL/GenBank/DDBJ databases">
        <authorList>
            <person name="King R."/>
        </authorList>
    </citation>
    <scope>NUCLEOTIDE SEQUENCE</scope>
</reference>
<gene>
    <name evidence="1" type="ORF">CHIRRI_LOCUS12783</name>
</gene>
<dbReference type="InterPro" id="IPR032675">
    <property type="entry name" value="LRR_dom_sf"/>
</dbReference>
<name>A0A9N9S5Z2_9DIPT</name>
<dbReference type="EMBL" id="OU895879">
    <property type="protein sequence ID" value="CAG9809965.1"/>
    <property type="molecule type" value="Genomic_DNA"/>
</dbReference>
<dbReference type="Gene3D" id="3.80.10.10">
    <property type="entry name" value="Ribonuclease Inhibitor"/>
    <property type="match status" value="1"/>
</dbReference>
<dbReference type="OrthoDB" id="10468189at2759"/>
<sequence length="310" mass="36384">MVISEVNLEIDEDLESLQLPTFRNLRIYFDDSSPTFFDILENSKAIELCIDNKCSARYTNFDPVKKFIKSQEHLKSLALMYFSINTNLFMDNMLDFVKFRLKKFSMNSVYLGMENVARFQTFMMNHIDTLTTLHVQSPFLDISFFRQFLTLKELQISHTNPFFDSFKNIEILTVENVSGNWMVKFPYVRDLTMIYKYGVFLGMYSDLINLVHLQHLTIIDSKIPELNIPSVCSLSLKNVTICAKRPFRFEDNQIKELNIDSCSSIDWIADFLALESTRLKVLRIRNMNLKELIVTEKEKEKIQTLTFINS</sequence>
<accession>A0A9N9S5Z2</accession>
<evidence type="ECO:0000313" key="2">
    <source>
        <dbReference type="Proteomes" id="UP001153620"/>
    </source>
</evidence>
<proteinExistence type="predicted"/>
<dbReference type="Proteomes" id="UP001153620">
    <property type="component" value="Chromosome 3"/>
</dbReference>